<sequence>MHRMYDDVSVRVSWLSSQYRGSAMSSAKSGEGPNE</sequence>
<evidence type="ECO:0000313" key="2">
    <source>
        <dbReference type="Proteomes" id="UP000001055"/>
    </source>
</evidence>
<dbReference type="GeneID" id="5981549"/>
<dbReference type="KEGG" id="pno:SNOG_14438"/>
<proteinExistence type="predicted"/>
<organism evidence="1 2">
    <name type="scientific">Phaeosphaeria nodorum (strain SN15 / ATCC MYA-4574 / FGSC 10173)</name>
    <name type="common">Glume blotch fungus</name>
    <name type="synonym">Parastagonospora nodorum</name>
    <dbReference type="NCBI Taxonomy" id="321614"/>
    <lineage>
        <taxon>Eukaryota</taxon>
        <taxon>Fungi</taxon>
        <taxon>Dikarya</taxon>
        <taxon>Ascomycota</taxon>
        <taxon>Pezizomycotina</taxon>
        <taxon>Dothideomycetes</taxon>
        <taxon>Pleosporomycetidae</taxon>
        <taxon>Pleosporales</taxon>
        <taxon>Pleosporineae</taxon>
        <taxon>Phaeosphaeriaceae</taxon>
        <taxon>Parastagonospora</taxon>
    </lineage>
</organism>
<dbReference type="EMBL" id="CH445355">
    <property type="protein sequence ID" value="EAT78309.1"/>
    <property type="molecule type" value="Genomic_DNA"/>
</dbReference>
<dbReference type="Proteomes" id="UP000001055">
    <property type="component" value="Unassembled WGS sequence"/>
</dbReference>
<gene>
    <name evidence="1" type="ORF">SNOG_14438</name>
</gene>
<accession>Q0U1Q7</accession>
<dbReference type="AlphaFoldDB" id="Q0U1Q7"/>
<dbReference type="InParanoid" id="Q0U1Q7"/>
<evidence type="ECO:0000313" key="1">
    <source>
        <dbReference type="EMBL" id="EAT78309.1"/>
    </source>
</evidence>
<name>Q0U1Q7_PHANO</name>
<dbReference type="RefSeq" id="XP_001804625.1">
    <property type="nucleotide sequence ID" value="XM_001804573.1"/>
</dbReference>
<reference evidence="2" key="1">
    <citation type="journal article" date="2007" name="Plant Cell">
        <title>Dothideomycete-plant interactions illuminated by genome sequencing and EST analysis of the wheat pathogen Stagonospora nodorum.</title>
        <authorList>
            <person name="Hane J.K."/>
            <person name="Lowe R.G."/>
            <person name="Solomon P.S."/>
            <person name="Tan K.C."/>
            <person name="Schoch C.L."/>
            <person name="Spatafora J.W."/>
            <person name="Crous P.W."/>
            <person name="Kodira C."/>
            <person name="Birren B.W."/>
            <person name="Galagan J.E."/>
            <person name="Torriani S.F."/>
            <person name="McDonald B.A."/>
            <person name="Oliver R.P."/>
        </authorList>
    </citation>
    <scope>NUCLEOTIDE SEQUENCE [LARGE SCALE GENOMIC DNA]</scope>
    <source>
        <strain evidence="2">SN15 / ATCC MYA-4574 / FGSC 10173</strain>
    </source>
</reference>
<protein>
    <submittedName>
        <fullName evidence="1">Uncharacterized protein</fullName>
    </submittedName>
</protein>